<dbReference type="GO" id="GO:0008999">
    <property type="term" value="F:protein-N-terminal-alanine acetyltransferase activity"/>
    <property type="evidence" value="ECO:0007669"/>
    <property type="project" value="TreeGrafter"/>
</dbReference>
<dbReference type="PANTHER" id="PTHR43441:SF2">
    <property type="entry name" value="FAMILY ACETYLTRANSFERASE, PUTATIVE (AFU_ORTHOLOGUE AFUA_7G00850)-RELATED"/>
    <property type="match status" value="1"/>
</dbReference>
<dbReference type="Gene3D" id="3.40.630.30">
    <property type="match status" value="1"/>
</dbReference>
<dbReference type="InterPro" id="IPR016181">
    <property type="entry name" value="Acyl_CoA_acyltransferase"/>
</dbReference>
<protein>
    <submittedName>
        <fullName evidence="2">Acetyltransferase</fullName>
    </submittedName>
</protein>
<dbReference type="InterPro" id="IPR000182">
    <property type="entry name" value="GNAT_dom"/>
</dbReference>
<sequence>MRYNEYNQPIGDAVENYEKGEWPEVSCLEGKTVRVEKLNIKHASDMYEYFGPKSNPTTWTYIPLNQYNSYDVFENFVKKWVESRDPYYFSIIDKATEKVVGTIALMHIVPENRTIEMGWVIYSDFLRKTRQATEAQYLVMKYVFEDLKYRRYEWECDHLNTPSHNAAVRLGFTYEGTFRNAMVYKNRTRDTDWHSIIESEWERKKERLQRWLSDDNFDENGQQKQGLSSME</sequence>
<dbReference type="EMBL" id="MH043670">
    <property type="protein sequence ID" value="AWI66824.1"/>
    <property type="molecule type" value="mRNA"/>
</dbReference>
<dbReference type="InterPro" id="IPR051908">
    <property type="entry name" value="Ribosomal_N-acetyltransferase"/>
</dbReference>
<dbReference type="Pfam" id="PF13302">
    <property type="entry name" value="Acetyltransf_3"/>
    <property type="match status" value="1"/>
</dbReference>
<feature type="domain" description="N-acetyltransferase" evidence="1">
    <location>
        <begin position="33"/>
        <end position="190"/>
    </location>
</feature>
<accession>A0A2S1TYX0</accession>
<evidence type="ECO:0000259" key="1">
    <source>
        <dbReference type="PROSITE" id="PS51186"/>
    </source>
</evidence>
<evidence type="ECO:0000313" key="2">
    <source>
        <dbReference type="EMBL" id="AWI66824.1"/>
    </source>
</evidence>
<dbReference type="AlphaFoldDB" id="A0A2S1TYX0"/>
<keyword evidence="2" id="KW-0808">Transferase</keyword>
<name>A0A2S1TYX0_PIRSP</name>
<organism evidence="2">
    <name type="scientific">Piromyces sp</name>
    <dbReference type="NCBI Taxonomy" id="45796"/>
    <lineage>
        <taxon>Eukaryota</taxon>
        <taxon>Fungi</taxon>
        <taxon>Fungi incertae sedis</taxon>
        <taxon>Chytridiomycota</taxon>
        <taxon>Chytridiomycota incertae sedis</taxon>
        <taxon>Neocallimastigomycetes</taxon>
        <taxon>Neocallimastigales</taxon>
        <taxon>Neocallimastigaceae</taxon>
        <taxon>Piromyces</taxon>
    </lineage>
</organism>
<dbReference type="GO" id="GO:1990189">
    <property type="term" value="F:protein N-terminal-serine acetyltransferase activity"/>
    <property type="evidence" value="ECO:0007669"/>
    <property type="project" value="TreeGrafter"/>
</dbReference>
<dbReference type="PANTHER" id="PTHR43441">
    <property type="entry name" value="RIBOSOMAL-PROTEIN-SERINE ACETYLTRANSFERASE"/>
    <property type="match status" value="1"/>
</dbReference>
<reference evidence="2" key="1">
    <citation type="submission" date="2018-03" db="EMBL/GenBank/DDBJ databases">
        <title>Horizontal gene transfer is an indispensable driver in forging the evolution of the Neocallimastigomycota as a distinct gut-dwelling fungal lineage.</title>
        <authorList>
            <person name="Murphy C.L."/>
            <person name="Youssef N.H."/>
            <person name="Elshahed M.S."/>
        </authorList>
    </citation>
    <scope>NUCLEOTIDE SEQUENCE</scope>
    <source>
        <strain evidence="2">A2</strain>
    </source>
</reference>
<dbReference type="SUPFAM" id="SSF55729">
    <property type="entry name" value="Acyl-CoA N-acyltransferases (Nat)"/>
    <property type="match status" value="1"/>
</dbReference>
<proteinExistence type="evidence at transcript level"/>
<dbReference type="FunFam" id="3.40.630.30:FF:000047">
    <property type="entry name" value="Acetyltransferase, GNAT family"/>
    <property type="match status" value="1"/>
</dbReference>
<dbReference type="PROSITE" id="PS51186">
    <property type="entry name" value="GNAT"/>
    <property type="match status" value="1"/>
</dbReference>